<keyword evidence="4" id="KW-1003">Cell membrane</keyword>
<evidence type="ECO:0000256" key="7">
    <source>
        <dbReference type="ARBA" id="ARBA00022989"/>
    </source>
</evidence>
<evidence type="ECO:0000256" key="5">
    <source>
        <dbReference type="ARBA" id="ARBA00022692"/>
    </source>
</evidence>
<dbReference type="AlphaFoldDB" id="A0A3R5UF15"/>
<dbReference type="RefSeq" id="WP_128212710.1">
    <property type="nucleotide sequence ID" value="NZ_CP025746.1"/>
</dbReference>
<evidence type="ECO:0000256" key="2">
    <source>
        <dbReference type="ARBA" id="ARBA00006742"/>
    </source>
</evidence>
<comment type="similarity">
    <text evidence="2">Belongs to the YajC family.</text>
</comment>
<feature type="transmembrane region" description="Helical" evidence="10">
    <location>
        <begin position="6"/>
        <end position="23"/>
    </location>
</feature>
<keyword evidence="6" id="KW-0653">Protein transport</keyword>
<evidence type="ECO:0000256" key="3">
    <source>
        <dbReference type="ARBA" id="ARBA00022448"/>
    </source>
</evidence>
<dbReference type="EMBL" id="CP025746">
    <property type="protein sequence ID" value="QAA31917.1"/>
    <property type="molecule type" value="Genomic_DNA"/>
</dbReference>
<evidence type="ECO:0000256" key="9">
    <source>
        <dbReference type="ARBA" id="ARBA00023136"/>
    </source>
</evidence>
<dbReference type="NCBIfam" id="TIGR00739">
    <property type="entry name" value="yajC"/>
    <property type="match status" value="1"/>
</dbReference>
<evidence type="ECO:0000256" key="10">
    <source>
        <dbReference type="SAM" id="Phobius"/>
    </source>
</evidence>
<reference evidence="11 12" key="1">
    <citation type="submission" date="2018-01" db="EMBL/GenBank/DDBJ databases">
        <title>Genome Sequencing and Assembly of Anaerobacter polyendosporus strain CT4.</title>
        <authorList>
            <person name="Tachaapaikoon C."/>
            <person name="Sutheeworapong S."/>
            <person name="Jenjaroenpun P."/>
            <person name="Wongsurawat T."/>
            <person name="Nookeaw I."/>
            <person name="Cheawchanlertfa P."/>
            <person name="Kosugi A."/>
            <person name="Cheevadhanarak S."/>
            <person name="Ratanakhanokchai K."/>
        </authorList>
    </citation>
    <scope>NUCLEOTIDE SEQUENCE [LARGE SCALE GENOMIC DNA]</scope>
    <source>
        <strain evidence="11 12">CT4</strain>
    </source>
</reference>
<protein>
    <submittedName>
        <fullName evidence="11">Preprotein translocase subunit YajC</fullName>
    </submittedName>
</protein>
<keyword evidence="9 10" id="KW-0472">Membrane</keyword>
<proteinExistence type="inferred from homology"/>
<dbReference type="InterPro" id="IPR003849">
    <property type="entry name" value="Preprotein_translocase_YajC"/>
</dbReference>
<accession>A0A3R5UF15</accession>
<dbReference type="PRINTS" id="PR01853">
    <property type="entry name" value="YAJCTRNLCASE"/>
</dbReference>
<keyword evidence="12" id="KW-1185">Reference proteome</keyword>
<keyword evidence="8" id="KW-0811">Translocation</keyword>
<keyword evidence="5 10" id="KW-0812">Transmembrane</keyword>
<dbReference type="OrthoDB" id="9800132at2"/>
<dbReference type="PANTHER" id="PTHR33909:SF1">
    <property type="entry name" value="SEC TRANSLOCON ACCESSORY COMPLEX SUBUNIT YAJC"/>
    <property type="match status" value="1"/>
</dbReference>
<evidence type="ECO:0000313" key="12">
    <source>
        <dbReference type="Proteomes" id="UP000286268"/>
    </source>
</evidence>
<name>A0A3R5UF15_9CLOT</name>
<dbReference type="SMART" id="SM01323">
    <property type="entry name" value="YajC"/>
    <property type="match status" value="1"/>
</dbReference>
<sequence length="92" mass="10554">MPYLIQLLPMVLVLVVFYAILIIPDRKRRKQYGEMLKNLKVNDEIMTKGGIIGKIVNLQDDYIILESGPDRARIKLSRQGIGSLVNQKEDNK</sequence>
<dbReference type="Proteomes" id="UP000286268">
    <property type="component" value="Chromosome"/>
</dbReference>
<dbReference type="GO" id="GO:0015031">
    <property type="term" value="P:protein transport"/>
    <property type="evidence" value="ECO:0007669"/>
    <property type="project" value="UniProtKB-KW"/>
</dbReference>
<keyword evidence="7 10" id="KW-1133">Transmembrane helix</keyword>
<dbReference type="Pfam" id="PF02699">
    <property type="entry name" value="YajC"/>
    <property type="match status" value="1"/>
</dbReference>
<dbReference type="PANTHER" id="PTHR33909">
    <property type="entry name" value="SEC TRANSLOCON ACCESSORY COMPLEX SUBUNIT YAJC"/>
    <property type="match status" value="1"/>
</dbReference>
<dbReference type="KEGG" id="cmah:C1I91_09785"/>
<evidence type="ECO:0000256" key="4">
    <source>
        <dbReference type="ARBA" id="ARBA00022475"/>
    </source>
</evidence>
<dbReference type="GO" id="GO:0005886">
    <property type="term" value="C:plasma membrane"/>
    <property type="evidence" value="ECO:0007669"/>
    <property type="project" value="UniProtKB-SubCell"/>
</dbReference>
<evidence type="ECO:0000313" key="11">
    <source>
        <dbReference type="EMBL" id="QAA31917.1"/>
    </source>
</evidence>
<evidence type="ECO:0000256" key="8">
    <source>
        <dbReference type="ARBA" id="ARBA00023010"/>
    </source>
</evidence>
<comment type="subcellular location">
    <subcellularLocation>
        <location evidence="1">Cell membrane</location>
        <topology evidence="1">Single-pass membrane protein</topology>
    </subcellularLocation>
</comment>
<evidence type="ECO:0000256" key="1">
    <source>
        <dbReference type="ARBA" id="ARBA00004162"/>
    </source>
</evidence>
<organism evidence="11 12">
    <name type="scientific">Clostridium manihotivorum</name>
    <dbReference type="NCBI Taxonomy" id="2320868"/>
    <lineage>
        <taxon>Bacteria</taxon>
        <taxon>Bacillati</taxon>
        <taxon>Bacillota</taxon>
        <taxon>Clostridia</taxon>
        <taxon>Eubacteriales</taxon>
        <taxon>Clostridiaceae</taxon>
        <taxon>Clostridium</taxon>
    </lineage>
</organism>
<gene>
    <name evidence="11" type="primary">yajC</name>
    <name evidence="11" type="ORF">C1I91_09785</name>
</gene>
<keyword evidence="3" id="KW-0813">Transport</keyword>
<evidence type="ECO:0000256" key="6">
    <source>
        <dbReference type="ARBA" id="ARBA00022927"/>
    </source>
</evidence>